<dbReference type="PROSITE" id="PS00671">
    <property type="entry name" value="D_2_HYDROXYACID_DH_3"/>
    <property type="match status" value="1"/>
</dbReference>
<dbReference type="InterPro" id="IPR050223">
    <property type="entry name" value="D-isomer_2-hydroxyacid_DH"/>
</dbReference>
<dbReference type="Proteomes" id="UP001156641">
    <property type="component" value="Unassembled WGS sequence"/>
</dbReference>
<dbReference type="Pfam" id="PF00389">
    <property type="entry name" value="2-Hacid_dh"/>
    <property type="match status" value="1"/>
</dbReference>
<evidence type="ECO:0000256" key="2">
    <source>
        <dbReference type="ARBA" id="ARBA00023002"/>
    </source>
</evidence>
<dbReference type="SUPFAM" id="SSF51735">
    <property type="entry name" value="NAD(P)-binding Rossmann-fold domains"/>
    <property type="match status" value="1"/>
</dbReference>
<dbReference type="PANTHER" id="PTHR10996:SF283">
    <property type="entry name" value="GLYOXYLATE_HYDROXYPYRUVATE REDUCTASE B"/>
    <property type="match status" value="1"/>
</dbReference>
<keyword evidence="7" id="KW-1185">Reference proteome</keyword>
<dbReference type="InterPro" id="IPR036291">
    <property type="entry name" value="NAD(P)-bd_dom_sf"/>
</dbReference>
<protein>
    <submittedName>
        <fullName evidence="6">D-glycerate dehydrogenase</fullName>
    </submittedName>
</protein>
<organism evidence="6 7">
    <name type="scientific">Acidocella aquatica</name>
    <dbReference type="NCBI Taxonomy" id="1922313"/>
    <lineage>
        <taxon>Bacteria</taxon>
        <taxon>Pseudomonadati</taxon>
        <taxon>Pseudomonadota</taxon>
        <taxon>Alphaproteobacteria</taxon>
        <taxon>Acetobacterales</taxon>
        <taxon>Acidocellaceae</taxon>
        <taxon>Acidocella</taxon>
    </lineage>
</organism>
<comment type="similarity">
    <text evidence="1 3">Belongs to the D-isomer specific 2-hydroxyacid dehydrogenase family.</text>
</comment>
<dbReference type="Pfam" id="PF02826">
    <property type="entry name" value="2-Hacid_dh_C"/>
    <property type="match status" value="1"/>
</dbReference>
<name>A0ABQ6AAL0_9PROT</name>
<evidence type="ECO:0000259" key="4">
    <source>
        <dbReference type="Pfam" id="PF00389"/>
    </source>
</evidence>
<keyword evidence="2 3" id="KW-0560">Oxidoreductase</keyword>
<evidence type="ECO:0000256" key="3">
    <source>
        <dbReference type="RuleBase" id="RU003719"/>
    </source>
</evidence>
<feature type="domain" description="D-isomer specific 2-hydroxyacid dehydrogenase catalytic" evidence="4">
    <location>
        <begin position="18"/>
        <end position="314"/>
    </location>
</feature>
<comment type="caution">
    <text evidence="6">The sequence shown here is derived from an EMBL/GenBank/DDBJ whole genome shotgun (WGS) entry which is preliminary data.</text>
</comment>
<dbReference type="InterPro" id="IPR006139">
    <property type="entry name" value="D-isomer_2_OHA_DH_cat_dom"/>
</dbReference>
<dbReference type="CDD" id="cd05301">
    <property type="entry name" value="GDH"/>
    <property type="match status" value="1"/>
</dbReference>
<gene>
    <name evidence="6" type="ORF">GCM10010909_18500</name>
</gene>
<dbReference type="PANTHER" id="PTHR10996">
    <property type="entry name" value="2-HYDROXYACID DEHYDROGENASE-RELATED"/>
    <property type="match status" value="1"/>
</dbReference>
<evidence type="ECO:0000256" key="1">
    <source>
        <dbReference type="ARBA" id="ARBA00005854"/>
    </source>
</evidence>
<dbReference type="Gene3D" id="3.40.50.720">
    <property type="entry name" value="NAD(P)-binding Rossmann-like Domain"/>
    <property type="match status" value="2"/>
</dbReference>
<evidence type="ECO:0000313" key="6">
    <source>
        <dbReference type="EMBL" id="GLR67169.1"/>
    </source>
</evidence>
<dbReference type="EMBL" id="BSOS01000061">
    <property type="protein sequence ID" value="GLR67169.1"/>
    <property type="molecule type" value="Genomic_DNA"/>
</dbReference>
<proteinExistence type="inferred from homology"/>
<feature type="domain" description="D-isomer specific 2-hydroxyacid dehydrogenase NAD-binding" evidence="5">
    <location>
        <begin position="109"/>
        <end position="286"/>
    </location>
</feature>
<dbReference type="PROSITE" id="PS00670">
    <property type="entry name" value="D_2_HYDROXYACID_DH_2"/>
    <property type="match status" value="1"/>
</dbReference>
<sequence>MKPRLVVTRRLPDAVVARAAAEFEALFADDMAPQDALAAAVTHRAAALLVSGRLRLDAGLIAALPPSVRIAANCAAGFDNIDIAAARARGLIVTNTPDAVSDCTADFAFMLMLNACRRGAEYSRIMQAGWRRSFGMDEMLGLRASGKRLGILGMGRIGQAVARRARGFGMRVLYHNRTPLAPELAQGAEYFATLEAMLPHCDILSLHAPGGEATRGIIGAKALALLPRGAVLVNTARGALVDEAALIAALGSGQLFAAGLDVFAREPDYDLRLRGLPNVFLTPHMGSATLETRTAMGMRALDNIAAVCAGLPPLDPLY</sequence>
<evidence type="ECO:0000259" key="5">
    <source>
        <dbReference type="Pfam" id="PF02826"/>
    </source>
</evidence>
<evidence type="ECO:0000313" key="7">
    <source>
        <dbReference type="Proteomes" id="UP001156641"/>
    </source>
</evidence>
<dbReference type="PROSITE" id="PS00065">
    <property type="entry name" value="D_2_HYDROXYACID_DH_1"/>
    <property type="match status" value="1"/>
</dbReference>
<dbReference type="InterPro" id="IPR029753">
    <property type="entry name" value="D-isomer_DH_CS"/>
</dbReference>
<dbReference type="RefSeq" id="WP_284257897.1">
    <property type="nucleotide sequence ID" value="NZ_BSOS01000061.1"/>
</dbReference>
<accession>A0ABQ6AAL0</accession>
<dbReference type="SUPFAM" id="SSF52283">
    <property type="entry name" value="Formate/glycerate dehydrogenase catalytic domain-like"/>
    <property type="match status" value="1"/>
</dbReference>
<dbReference type="InterPro" id="IPR029752">
    <property type="entry name" value="D-isomer_DH_CS1"/>
</dbReference>
<reference evidence="7" key="1">
    <citation type="journal article" date="2019" name="Int. J. Syst. Evol. Microbiol.">
        <title>The Global Catalogue of Microorganisms (GCM) 10K type strain sequencing project: providing services to taxonomists for standard genome sequencing and annotation.</title>
        <authorList>
            <consortium name="The Broad Institute Genomics Platform"/>
            <consortium name="The Broad Institute Genome Sequencing Center for Infectious Disease"/>
            <person name="Wu L."/>
            <person name="Ma J."/>
        </authorList>
    </citation>
    <scope>NUCLEOTIDE SEQUENCE [LARGE SCALE GENOMIC DNA]</scope>
    <source>
        <strain evidence="7">NBRC 112502</strain>
    </source>
</reference>
<dbReference type="InterPro" id="IPR006140">
    <property type="entry name" value="D-isomer_DH_NAD-bd"/>
</dbReference>